<dbReference type="GO" id="GO:0016757">
    <property type="term" value="F:glycosyltransferase activity"/>
    <property type="evidence" value="ECO:0007669"/>
    <property type="project" value="InterPro"/>
</dbReference>
<keyword evidence="5" id="KW-1185">Reference proteome</keyword>
<dbReference type="Proteomes" id="UP001138709">
    <property type="component" value="Unassembled WGS sequence"/>
</dbReference>
<proteinExistence type="predicted"/>
<reference evidence="4" key="2">
    <citation type="journal article" date="2021" name="Syst. Appl. Microbiol.">
        <title>Roseomonas hellenica sp. nov., isolated from roots of wild-growing Alkanna tinctoria.</title>
        <authorList>
            <person name="Rat A."/>
            <person name="Naranjo H.D."/>
            <person name="Lebbe L."/>
            <person name="Cnockaert M."/>
            <person name="Krigas N."/>
            <person name="Grigoriadou K."/>
            <person name="Maloupa E."/>
            <person name="Willems A."/>
        </authorList>
    </citation>
    <scope>NUCLEOTIDE SEQUENCE</scope>
    <source>
        <strain evidence="4">LMG 31228</strain>
    </source>
</reference>
<dbReference type="GO" id="GO:0009103">
    <property type="term" value="P:lipopolysaccharide biosynthetic process"/>
    <property type="evidence" value="ECO:0007669"/>
    <property type="project" value="TreeGrafter"/>
</dbReference>
<feature type="domain" description="Glycosyltransferase subfamily 4-like N-terminal" evidence="3">
    <location>
        <begin position="23"/>
        <end position="232"/>
    </location>
</feature>
<dbReference type="PANTHER" id="PTHR46401:SF2">
    <property type="entry name" value="GLYCOSYLTRANSFERASE WBBK-RELATED"/>
    <property type="match status" value="1"/>
</dbReference>
<dbReference type="Pfam" id="PF00534">
    <property type="entry name" value="Glycos_transf_1"/>
    <property type="match status" value="1"/>
</dbReference>
<evidence type="ECO:0000256" key="1">
    <source>
        <dbReference type="ARBA" id="ARBA00022679"/>
    </source>
</evidence>
<dbReference type="SUPFAM" id="SSF53756">
    <property type="entry name" value="UDP-Glycosyltransferase/glycogen phosphorylase"/>
    <property type="match status" value="1"/>
</dbReference>
<dbReference type="CDD" id="cd03809">
    <property type="entry name" value="GT4_MtfB-like"/>
    <property type="match status" value="1"/>
</dbReference>
<dbReference type="InterPro" id="IPR001296">
    <property type="entry name" value="Glyco_trans_1"/>
</dbReference>
<dbReference type="EMBL" id="JAAEDL010000001">
    <property type="protein sequence ID" value="MBR0678881.1"/>
    <property type="molecule type" value="Genomic_DNA"/>
</dbReference>
<reference evidence="4" key="1">
    <citation type="submission" date="2020-01" db="EMBL/GenBank/DDBJ databases">
        <authorList>
            <person name="Rat A."/>
        </authorList>
    </citation>
    <scope>NUCLEOTIDE SEQUENCE</scope>
    <source>
        <strain evidence="4">LMG 31228</strain>
    </source>
</reference>
<dbReference type="Pfam" id="PF13439">
    <property type="entry name" value="Glyco_transf_4"/>
    <property type="match status" value="1"/>
</dbReference>
<evidence type="ECO:0000259" key="3">
    <source>
        <dbReference type="Pfam" id="PF13439"/>
    </source>
</evidence>
<sequence>MAARRAPRIFIDGYNLSLEQGTGVATYARNLSFCLRDIGGEVGVLYGTRGSTISTNALIREIAFFDPRVGKPSKVSQAAHYVRRAFTTPLGEIATQVPITGRVVRDAFRSRLPYFDHVWNVQNLFEAQRQHFNLYRNRMTVHFRHPPEVMHWTYPLALKVRGARNAYTLHDLVPLRLPYTTLDNKRQYFRLTRQLARRADHIITVSEASRRDIVSLLGVPEDRVTNTYQAVDIPARLTDKPIADVKTEIEGTFGLRFQRYFLFFGAIEPKKNVGRMIEAYLASGVQDPLVIVGKKAWKSDEELRLLFENEHVRYLLTQNGMTQTRYRVQQVDYASFPLLVSLIRGAKAVLFPSLYEGFGLPALEAMLLGTPVMTSNTSSMPEVVGDAAIKVDPYDVRAMVEAIRALDTDADLRGRLCQAGPGQAALFSMERYQMRLREAYGRMGVNMG</sequence>
<feature type="domain" description="Glycosyl transferase family 1" evidence="2">
    <location>
        <begin position="258"/>
        <end position="420"/>
    </location>
</feature>
<keyword evidence="1" id="KW-0808">Transferase</keyword>
<dbReference type="RefSeq" id="WP_211844245.1">
    <property type="nucleotide sequence ID" value="NZ_JAAEDL010000001.1"/>
</dbReference>
<evidence type="ECO:0000313" key="4">
    <source>
        <dbReference type="EMBL" id="MBR0678881.1"/>
    </source>
</evidence>
<gene>
    <name evidence="4" type="ORF">GXW74_00125</name>
</gene>
<organism evidence="4 5">
    <name type="scientific">Neoroseomonas eburnea</name>
    <dbReference type="NCBI Taxonomy" id="1346889"/>
    <lineage>
        <taxon>Bacteria</taxon>
        <taxon>Pseudomonadati</taxon>
        <taxon>Pseudomonadota</taxon>
        <taxon>Alphaproteobacteria</taxon>
        <taxon>Acetobacterales</taxon>
        <taxon>Acetobacteraceae</taxon>
        <taxon>Neoroseomonas</taxon>
    </lineage>
</organism>
<name>A0A9X9X595_9PROT</name>
<dbReference type="Gene3D" id="3.40.50.2000">
    <property type="entry name" value="Glycogen Phosphorylase B"/>
    <property type="match status" value="2"/>
</dbReference>
<dbReference type="InterPro" id="IPR028098">
    <property type="entry name" value="Glyco_trans_4-like_N"/>
</dbReference>
<evidence type="ECO:0000259" key="2">
    <source>
        <dbReference type="Pfam" id="PF00534"/>
    </source>
</evidence>
<dbReference type="AlphaFoldDB" id="A0A9X9X595"/>
<comment type="caution">
    <text evidence="4">The sequence shown here is derived from an EMBL/GenBank/DDBJ whole genome shotgun (WGS) entry which is preliminary data.</text>
</comment>
<accession>A0A9X9X595</accession>
<protein>
    <submittedName>
        <fullName evidence="4">Glycosyltransferase family 4 protein</fullName>
    </submittedName>
</protein>
<dbReference type="PANTHER" id="PTHR46401">
    <property type="entry name" value="GLYCOSYLTRANSFERASE WBBK-RELATED"/>
    <property type="match status" value="1"/>
</dbReference>
<evidence type="ECO:0000313" key="5">
    <source>
        <dbReference type="Proteomes" id="UP001138709"/>
    </source>
</evidence>